<protein>
    <submittedName>
        <fullName evidence="1">Uncharacterized protein</fullName>
    </submittedName>
</protein>
<comment type="caution">
    <text evidence="1">The sequence shown here is derived from an EMBL/GenBank/DDBJ whole genome shotgun (WGS) entry which is preliminary data.</text>
</comment>
<reference evidence="1" key="1">
    <citation type="submission" date="2020-09" db="EMBL/GenBank/DDBJ databases">
        <title>Genome-Enabled Discovery of Anthraquinone Biosynthesis in Senna tora.</title>
        <authorList>
            <person name="Kang S.-H."/>
            <person name="Pandey R.P."/>
            <person name="Lee C.-M."/>
            <person name="Sim J.-S."/>
            <person name="Jeong J.-T."/>
            <person name="Choi B.-S."/>
            <person name="Jung M."/>
            <person name="Ginzburg D."/>
            <person name="Zhao K."/>
            <person name="Won S.Y."/>
            <person name="Oh T.-J."/>
            <person name="Yu Y."/>
            <person name="Kim N.-H."/>
            <person name="Lee O.R."/>
            <person name="Lee T.-H."/>
            <person name="Bashyal P."/>
            <person name="Kim T.-S."/>
            <person name="Lee W.-H."/>
            <person name="Kawkins C."/>
            <person name="Kim C.-K."/>
            <person name="Kim J.S."/>
            <person name="Ahn B.O."/>
            <person name="Rhee S.Y."/>
            <person name="Sohng J.K."/>
        </authorList>
    </citation>
    <scope>NUCLEOTIDE SEQUENCE</scope>
    <source>
        <tissue evidence="1">Leaf</tissue>
    </source>
</reference>
<evidence type="ECO:0000313" key="1">
    <source>
        <dbReference type="EMBL" id="KAF7821613.1"/>
    </source>
</evidence>
<dbReference type="Proteomes" id="UP000634136">
    <property type="component" value="Unassembled WGS sequence"/>
</dbReference>
<keyword evidence="2" id="KW-1185">Reference proteome</keyword>
<dbReference type="EMBL" id="JAAIUW010000008">
    <property type="protein sequence ID" value="KAF7821613.1"/>
    <property type="molecule type" value="Genomic_DNA"/>
</dbReference>
<organism evidence="1 2">
    <name type="scientific">Senna tora</name>
    <dbReference type="NCBI Taxonomy" id="362788"/>
    <lineage>
        <taxon>Eukaryota</taxon>
        <taxon>Viridiplantae</taxon>
        <taxon>Streptophyta</taxon>
        <taxon>Embryophyta</taxon>
        <taxon>Tracheophyta</taxon>
        <taxon>Spermatophyta</taxon>
        <taxon>Magnoliopsida</taxon>
        <taxon>eudicotyledons</taxon>
        <taxon>Gunneridae</taxon>
        <taxon>Pentapetalae</taxon>
        <taxon>rosids</taxon>
        <taxon>fabids</taxon>
        <taxon>Fabales</taxon>
        <taxon>Fabaceae</taxon>
        <taxon>Caesalpinioideae</taxon>
        <taxon>Cassia clade</taxon>
        <taxon>Senna</taxon>
    </lineage>
</organism>
<gene>
    <name evidence="1" type="ORF">G2W53_027068</name>
</gene>
<name>A0A834WI18_9FABA</name>
<accession>A0A834WI18</accession>
<proteinExistence type="predicted"/>
<sequence>MTQGTLPRSFKAIRVRGPAVEHVGRRPSKINESCICWVKMKPMKQGSLPRSFKATRVGLPAIDRVDRTAVDRVNRRPSEINESCICSDKMIPMTQERSTRSFKAIRVDRPAVDHVDRHPSKINESLVHMLGQNEAYDTRKPPKKFQGNPTCAQPNIRWTTTWIAVGR</sequence>
<dbReference type="AlphaFoldDB" id="A0A834WI18"/>
<evidence type="ECO:0000313" key="2">
    <source>
        <dbReference type="Proteomes" id="UP000634136"/>
    </source>
</evidence>